<dbReference type="Gene3D" id="2.30.30.60">
    <property type="match status" value="1"/>
</dbReference>
<dbReference type="InterPro" id="IPR049278">
    <property type="entry name" value="MS_channel_C"/>
</dbReference>
<evidence type="ECO:0000256" key="5">
    <source>
        <dbReference type="ARBA" id="ARBA00023136"/>
    </source>
</evidence>
<evidence type="ECO:0000256" key="3">
    <source>
        <dbReference type="ARBA" id="ARBA00022692"/>
    </source>
</evidence>
<dbReference type="PANTHER" id="PTHR30221:SF1">
    <property type="entry name" value="SMALL-CONDUCTANCE MECHANOSENSITIVE CHANNEL"/>
    <property type="match status" value="1"/>
</dbReference>
<dbReference type="AlphaFoldDB" id="A0A0F5YC40"/>
<dbReference type="Pfam" id="PF00924">
    <property type="entry name" value="MS_channel_2nd"/>
    <property type="match status" value="1"/>
</dbReference>
<evidence type="ECO:0000313" key="10">
    <source>
        <dbReference type="Proteomes" id="UP000033607"/>
    </source>
</evidence>
<dbReference type="GO" id="GO:0008381">
    <property type="term" value="F:mechanosensitive monoatomic ion channel activity"/>
    <property type="evidence" value="ECO:0007669"/>
    <property type="project" value="InterPro"/>
</dbReference>
<accession>A0A0F5YC40</accession>
<dbReference type="RefSeq" id="WP_046280265.1">
    <property type="nucleotide sequence ID" value="NZ_LATL02000336.1"/>
</dbReference>
<dbReference type="InterPro" id="IPR045275">
    <property type="entry name" value="MscS_archaea/bacteria_type"/>
</dbReference>
<keyword evidence="4 6" id="KW-1133">Transmembrane helix</keyword>
<dbReference type="EMBL" id="LATL02000336">
    <property type="protein sequence ID" value="KKD36471.1"/>
    <property type="molecule type" value="Genomic_DNA"/>
</dbReference>
<comment type="similarity">
    <text evidence="2">Belongs to the MscS (TC 1.A.23) family.</text>
</comment>
<organism evidence="9 10">
    <name type="scientific">Limnoraphis robusta CS-951</name>
    <dbReference type="NCBI Taxonomy" id="1637645"/>
    <lineage>
        <taxon>Bacteria</taxon>
        <taxon>Bacillati</taxon>
        <taxon>Cyanobacteriota</taxon>
        <taxon>Cyanophyceae</taxon>
        <taxon>Oscillatoriophycideae</taxon>
        <taxon>Oscillatoriales</taxon>
        <taxon>Sirenicapillariaceae</taxon>
        <taxon>Limnoraphis</taxon>
    </lineage>
</organism>
<feature type="domain" description="Mechanosensitive ion channel MscS C-terminal" evidence="8">
    <location>
        <begin position="189"/>
        <end position="270"/>
    </location>
</feature>
<keyword evidence="3 6" id="KW-0812">Transmembrane</keyword>
<dbReference type="SUPFAM" id="SSF50182">
    <property type="entry name" value="Sm-like ribonucleoproteins"/>
    <property type="match status" value="1"/>
</dbReference>
<feature type="transmembrane region" description="Helical" evidence="6">
    <location>
        <begin position="31"/>
        <end position="52"/>
    </location>
</feature>
<dbReference type="OrthoDB" id="9775207at2"/>
<feature type="transmembrane region" description="Helical" evidence="6">
    <location>
        <begin position="73"/>
        <end position="91"/>
    </location>
</feature>
<evidence type="ECO:0000313" key="9">
    <source>
        <dbReference type="EMBL" id="KKD36471.1"/>
    </source>
</evidence>
<keyword evidence="5 6" id="KW-0472">Membrane</keyword>
<feature type="transmembrane region" description="Helical" evidence="6">
    <location>
        <begin position="103"/>
        <end position="128"/>
    </location>
</feature>
<dbReference type="GO" id="GO:0016020">
    <property type="term" value="C:membrane"/>
    <property type="evidence" value="ECO:0007669"/>
    <property type="project" value="InterPro"/>
</dbReference>
<sequence length="286" mass="32505">MLREYFWVQINNANSLEDASELLSEITTSKVIQAVIIIAVAYLGMFAIDKLIHWLAEEVPLRFRLTVKQSLPFLRAFLLGLASILLIQLFLKLSSNNVLALTGTIAVALGFAFKDYISSVIAGIIGLFERPYQLGDRVKIGDEYGEIVDYGLRGIRLQTPDDNIVSIPHNKIWTEAISNSNKGDVEAQVVADFYFEHTVDVEIVMKILYRVAYTSKYTQLMLPILVIMDEKPWVTNFKLKCYPIDARDEFIYKTDLIKRAKQVFAKEGISYPMLSPQSYETEKAES</sequence>
<reference evidence="9 10" key="1">
    <citation type="submission" date="2015-06" db="EMBL/GenBank/DDBJ databases">
        <title>Draft genome assembly of filamentous brackish cyanobacterium Limnoraphis robusta strain CS-951.</title>
        <authorList>
            <person name="Willis A."/>
            <person name="Parks M."/>
            <person name="Burford M.A."/>
        </authorList>
    </citation>
    <scope>NUCLEOTIDE SEQUENCE [LARGE SCALE GENOMIC DNA]</scope>
    <source>
        <strain evidence="9 10">CS-951</strain>
    </source>
</reference>
<comment type="caution">
    <text evidence="9">The sequence shown here is derived from an EMBL/GenBank/DDBJ whole genome shotgun (WGS) entry which is preliminary data.</text>
</comment>
<dbReference type="InterPro" id="IPR006685">
    <property type="entry name" value="MscS_channel_2nd"/>
</dbReference>
<dbReference type="InterPro" id="IPR010920">
    <property type="entry name" value="LSM_dom_sf"/>
</dbReference>
<gene>
    <name evidence="9" type="ORF">WN50_19575</name>
</gene>
<dbReference type="InterPro" id="IPR023408">
    <property type="entry name" value="MscS_beta-dom_sf"/>
</dbReference>
<dbReference type="PANTHER" id="PTHR30221">
    <property type="entry name" value="SMALL-CONDUCTANCE MECHANOSENSITIVE CHANNEL"/>
    <property type="match status" value="1"/>
</dbReference>
<evidence type="ECO:0000256" key="6">
    <source>
        <dbReference type="SAM" id="Phobius"/>
    </source>
</evidence>
<dbReference type="Pfam" id="PF21082">
    <property type="entry name" value="MS_channel_3rd"/>
    <property type="match status" value="1"/>
</dbReference>
<evidence type="ECO:0000256" key="1">
    <source>
        <dbReference type="ARBA" id="ARBA00004127"/>
    </source>
</evidence>
<dbReference type="Gene3D" id="1.10.287.1260">
    <property type="match status" value="1"/>
</dbReference>
<proteinExistence type="inferred from homology"/>
<name>A0A0F5YC40_9CYAN</name>
<evidence type="ECO:0000259" key="8">
    <source>
        <dbReference type="Pfam" id="PF21082"/>
    </source>
</evidence>
<dbReference type="Proteomes" id="UP000033607">
    <property type="component" value="Unassembled WGS sequence"/>
</dbReference>
<evidence type="ECO:0000259" key="7">
    <source>
        <dbReference type="Pfam" id="PF00924"/>
    </source>
</evidence>
<dbReference type="GO" id="GO:0012505">
    <property type="term" value="C:endomembrane system"/>
    <property type="evidence" value="ECO:0007669"/>
    <property type="project" value="UniProtKB-SubCell"/>
</dbReference>
<protein>
    <submittedName>
        <fullName evidence="9">Mechanosensitive ion channel protein MscS</fullName>
    </submittedName>
</protein>
<comment type="subcellular location">
    <subcellularLocation>
        <location evidence="1">Endomembrane system</location>
        <topology evidence="1">Multi-pass membrane protein</topology>
    </subcellularLocation>
</comment>
<evidence type="ECO:0000256" key="2">
    <source>
        <dbReference type="ARBA" id="ARBA00008017"/>
    </source>
</evidence>
<evidence type="ECO:0000256" key="4">
    <source>
        <dbReference type="ARBA" id="ARBA00022989"/>
    </source>
</evidence>
<feature type="domain" description="Mechanosensitive ion channel MscS" evidence="7">
    <location>
        <begin position="115"/>
        <end position="181"/>
    </location>
</feature>
<dbReference type="PATRIC" id="fig|1637645.4.peg.6584"/>